<dbReference type="GO" id="GO:0004794">
    <property type="term" value="F:threonine deaminase activity"/>
    <property type="evidence" value="ECO:0007669"/>
    <property type="project" value="TreeGrafter"/>
</dbReference>
<dbReference type="InterPro" id="IPR050147">
    <property type="entry name" value="Ser/Thr_Dehydratase"/>
</dbReference>
<evidence type="ECO:0000256" key="2">
    <source>
        <dbReference type="ARBA" id="ARBA00005517"/>
    </source>
</evidence>
<dbReference type="GO" id="GO:0006567">
    <property type="term" value="P:L-threonine catabolic process"/>
    <property type="evidence" value="ECO:0007669"/>
    <property type="project" value="TreeGrafter"/>
</dbReference>
<dbReference type="Proteomes" id="UP000605361">
    <property type="component" value="Unassembled WGS sequence"/>
</dbReference>
<evidence type="ECO:0000313" key="8">
    <source>
        <dbReference type="EMBL" id="MBF8189006.1"/>
    </source>
</evidence>
<proteinExistence type="inferred from homology"/>
<dbReference type="InterPro" id="IPR004450">
    <property type="entry name" value="Thr_synthase-like"/>
</dbReference>
<dbReference type="GO" id="GO:0006565">
    <property type="term" value="P:L-serine catabolic process"/>
    <property type="evidence" value="ECO:0007669"/>
    <property type="project" value="TreeGrafter"/>
</dbReference>
<comment type="similarity">
    <text evidence="2">Belongs to the threonine synthase family.</text>
</comment>
<keyword evidence="4 8" id="KW-0456">Lyase</keyword>
<gene>
    <name evidence="8" type="ORF">ITP53_25380</name>
</gene>
<organism evidence="8 9">
    <name type="scientific">Nonomuraea cypriaca</name>
    <dbReference type="NCBI Taxonomy" id="1187855"/>
    <lineage>
        <taxon>Bacteria</taxon>
        <taxon>Bacillati</taxon>
        <taxon>Actinomycetota</taxon>
        <taxon>Actinomycetes</taxon>
        <taxon>Streptosporangiales</taxon>
        <taxon>Streptosporangiaceae</taxon>
        <taxon>Nonomuraea</taxon>
    </lineage>
</organism>
<dbReference type="GO" id="GO:0003941">
    <property type="term" value="F:L-serine ammonia-lyase activity"/>
    <property type="evidence" value="ECO:0007669"/>
    <property type="project" value="TreeGrafter"/>
</dbReference>
<evidence type="ECO:0000256" key="1">
    <source>
        <dbReference type="ARBA" id="ARBA00001933"/>
    </source>
</evidence>
<protein>
    <recommendedName>
        <fullName evidence="5">Threonine synthase</fullName>
        <ecNumber evidence="5">4.2.3.1</ecNumber>
    </recommendedName>
</protein>
<dbReference type="AlphaFoldDB" id="A0A931F2F6"/>
<comment type="cofactor">
    <cofactor evidence="1 6">
        <name>pyridoxal 5'-phosphate</name>
        <dbReference type="ChEBI" id="CHEBI:597326"/>
    </cofactor>
</comment>
<dbReference type="InterPro" id="IPR036052">
    <property type="entry name" value="TrpB-like_PALP_sf"/>
</dbReference>
<evidence type="ECO:0000256" key="3">
    <source>
        <dbReference type="ARBA" id="ARBA00022898"/>
    </source>
</evidence>
<dbReference type="SUPFAM" id="SSF53686">
    <property type="entry name" value="Tryptophan synthase beta subunit-like PLP-dependent enzymes"/>
    <property type="match status" value="1"/>
</dbReference>
<feature type="modified residue" description="N6-(pyridoxal phosphate)lysine" evidence="6">
    <location>
        <position position="111"/>
    </location>
</feature>
<accession>A0A931F2F6</accession>
<keyword evidence="9" id="KW-1185">Reference proteome</keyword>
<sequence>MPLDFGPAVALSCRECGTRYPLGPSFACQECFGPLEAAYSFGKVTRSDIESGPANIWRYRSLLPVPADVITKPNMNPGWTKLVKAGNLGRALGMRSLHVKDDSGNPTHSFKDRVVAMAVEAARNFGFHTLSCSSTGNLAGAVTAAAARAGLDACVFIPANLEQAKIAMARVFGGKLIGIEGTYDDVNRFCSELIGDPLGDKWGFTNINLRPYYAEGSKTLAYEIAEQLGWRLPEQIIIPIASGSQLTKIDKGFKELVELGLVEDTPYKIFGAQAAGCSPVSTAYKAGHDVVQPVKPDTIAKSLAIGNPADGPYVLDIARRTGGGVEDVTDPEIVAAIRLLASTEGVFAETAGGVTVGVLKKLVETGQLDPEAETVVLNTGDGLKTLDAIADGAAPTAVIRPSLDAFRATV</sequence>
<keyword evidence="3 6" id="KW-0663">Pyridoxal phosphate</keyword>
<dbReference type="RefSeq" id="WP_195897948.1">
    <property type="nucleotide sequence ID" value="NZ_JADOGI010000080.1"/>
</dbReference>
<dbReference type="GO" id="GO:0009088">
    <property type="term" value="P:threonine biosynthetic process"/>
    <property type="evidence" value="ECO:0007669"/>
    <property type="project" value="UniProtKB-UniRule"/>
</dbReference>
<evidence type="ECO:0000259" key="7">
    <source>
        <dbReference type="Pfam" id="PF00291"/>
    </source>
</evidence>
<comment type="caution">
    <text evidence="8">The sequence shown here is derived from an EMBL/GenBank/DDBJ whole genome shotgun (WGS) entry which is preliminary data.</text>
</comment>
<dbReference type="FunFam" id="3.40.50.1100:FF:000012">
    <property type="entry name" value="Threonine synthase"/>
    <property type="match status" value="1"/>
</dbReference>
<dbReference type="NCBIfam" id="TIGR00260">
    <property type="entry name" value="thrC"/>
    <property type="match status" value="1"/>
</dbReference>
<dbReference type="EMBL" id="JADOGI010000080">
    <property type="protein sequence ID" value="MBF8189006.1"/>
    <property type="molecule type" value="Genomic_DNA"/>
</dbReference>
<dbReference type="GO" id="GO:0009097">
    <property type="term" value="P:isoleucine biosynthetic process"/>
    <property type="evidence" value="ECO:0007669"/>
    <property type="project" value="TreeGrafter"/>
</dbReference>
<dbReference type="InterPro" id="IPR001926">
    <property type="entry name" value="TrpB-like_PALP"/>
</dbReference>
<dbReference type="PANTHER" id="PTHR48078:SF6">
    <property type="entry name" value="L-THREONINE DEHYDRATASE CATABOLIC TDCB"/>
    <property type="match status" value="1"/>
</dbReference>
<dbReference type="CDD" id="cd01563">
    <property type="entry name" value="Thr-synth_1"/>
    <property type="match status" value="1"/>
</dbReference>
<dbReference type="GO" id="GO:0004795">
    <property type="term" value="F:threonine synthase activity"/>
    <property type="evidence" value="ECO:0007669"/>
    <property type="project" value="UniProtKB-UniRule"/>
</dbReference>
<evidence type="ECO:0000256" key="4">
    <source>
        <dbReference type="ARBA" id="ARBA00023239"/>
    </source>
</evidence>
<evidence type="ECO:0000256" key="5">
    <source>
        <dbReference type="NCBIfam" id="TIGR00260"/>
    </source>
</evidence>
<evidence type="ECO:0000256" key="6">
    <source>
        <dbReference type="PIRSR" id="PIRSR604450-51"/>
    </source>
</evidence>
<feature type="domain" description="Tryptophan synthase beta chain-like PALP" evidence="7">
    <location>
        <begin position="77"/>
        <end position="380"/>
    </location>
</feature>
<name>A0A931F2F6_9ACTN</name>
<reference evidence="8" key="1">
    <citation type="submission" date="2020-11" db="EMBL/GenBank/DDBJ databases">
        <title>Whole-genome analyses of Nonomuraea sp. K274.</title>
        <authorList>
            <person name="Veyisoglu A."/>
        </authorList>
    </citation>
    <scope>NUCLEOTIDE SEQUENCE</scope>
    <source>
        <strain evidence="8">K274</strain>
    </source>
</reference>
<dbReference type="EC" id="4.2.3.1" evidence="5"/>
<dbReference type="Gene3D" id="3.40.50.1100">
    <property type="match status" value="2"/>
</dbReference>
<dbReference type="PANTHER" id="PTHR48078">
    <property type="entry name" value="THREONINE DEHYDRATASE, MITOCHONDRIAL-RELATED"/>
    <property type="match status" value="1"/>
</dbReference>
<evidence type="ECO:0000313" key="9">
    <source>
        <dbReference type="Proteomes" id="UP000605361"/>
    </source>
</evidence>
<dbReference type="Pfam" id="PF00291">
    <property type="entry name" value="PALP"/>
    <property type="match status" value="1"/>
</dbReference>